<dbReference type="Gene3D" id="3.30.310.10">
    <property type="entry name" value="TATA-Binding Protein"/>
    <property type="match status" value="2"/>
</dbReference>
<dbReference type="AlphaFoldDB" id="A0A6C0K4E7"/>
<dbReference type="InterPro" id="IPR012295">
    <property type="entry name" value="TBP_dom_sf"/>
</dbReference>
<accession>A0A6C0K4E7</accession>
<evidence type="ECO:0000313" key="1">
    <source>
        <dbReference type="EMBL" id="QHU10934.1"/>
    </source>
</evidence>
<protein>
    <submittedName>
        <fullName evidence="1">Uncharacterized protein</fullName>
    </submittedName>
</protein>
<sequence length="367" mass="42833">MAITIDDEWKNFISPDYDEGLSDDINIENDNEIISNLDLELSEAPKATEIYISTKSKIAYLNKEINLKEVFWNIPVISYAKPVNGVIKKQMKFNSLCQEELDIVAENLKTETYFEEQIITSINNPNGRIKFKDIRKVSIGISKKDIMSYRCKKKSAFYNCFVIIMRIKIKDAFKEFHIKVFNTGKLEIPGIQTDEIFEEVLKNIIHNLQPHVKEKLEYLQTSDTVLINSNFNCGFYINRETLFDILKFKYNIHCIYDPCSYPGIQCKFYYNPQLTVQTGSQISQEDKDNKKYNKIVEVSFMIFRTGSILIVGMCNDDVLFAIYEFLKVLLCTEFHKINQKLITAENKISKDKKKKVRRKIIQVDVES</sequence>
<reference evidence="1" key="1">
    <citation type="journal article" date="2020" name="Nature">
        <title>Giant virus diversity and host interactions through global metagenomics.</title>
        <authorList>
            <person name="Schulz F."/>
            <person name="Roux S."/>
            <person name="Paez-Espino D."/>
            <person name="Jungbluth S."/>
            <person name="Walsh D.A."/>
            <person name="Denef V.J."/>
            <person name="McMahon K.D."/>
            <person name="Konstantinidis K.T."/>
            <person name="Eloe-Fadrosh E.A."/>
            <person name="Kyrpides N.C."/>
            <person name="Woyke T."/>
        </authorList>
    </citation>
    <scope>NUCLEOTIDE SEQUENCE</scope>
    <source>
        <strain evidence="1">GVMAG-S-1101165-83</strain>
    </source>
</reference>
<name>A0A6C0K4E7_9ZZZZ</name>
<organism evidence="1">
    <name type="scientific">viral metagenome</name>
    <dbReference type="NCBI Taxonomy" id="1070528"/>
    <lineage>
        <taxon>unclassified sequences</taxon>
        <taxon>metagenomes</taxon>
        <taxon>organismal metagenomes</taxon>
    </lineage>
</organism>
<dbReference type="EMBL" id="MN740774">
    <property type="protein sequence ID" value="QHU10934.1"/>
    <property type="molecule type" value="Genomic_DNA"/>
</dbReference>
<dbReference type="SUPFAM" id="SSF55945">
    <property type="entry name" value="TATA-box binding protein-like"/>
    <property type="match status" value="1"/>
</dbReference>
<proteinExistence type="predicted"/>